<dbReference type="PANTHER" id="PTHR43792:SF1">
    <property type="entry name" value="N-ACETYLTRANSFERASE DOMAIN-CONTAINING PROTEIN"/>
    <property type="match status" value="1"/>
</dbReference>
<accession>A0ABY6CW90</accession>
<dbReference type="Proteomes" id="UP001062165">
    <property type="component" value="Chromosome"/>
</dbReference>
<dbReference type="InterPro" id="IPR000182">
    <property type="entry name" value="GNAT_dom"/>
</dbReference>
<name>A0ABY6CW90_9BACT</name>
<proteinExistence type="predicted"/>
<dbReference type="PANTHER" id="PTHR43792">
    <property type="entry name" value="GNAT FAMILY, PUTATIVE (AFU_ORTHOLOGUE AFUA_3G00765)-RELATED-RELATED"/>
    <property type="match status" value="1"/>
</dbReference>
<dbReference type="InterPro" id="IPR051531">
    <property type="entry name" value="N-acetyltransferase"/>
</dbReference>
<reference evidence="2" key="1">
    <citation type="submission" date="2022-10" db="EMBL/GenBank/DDBJ databases">
        <title>Comparative genomics and taxonomic characterization of three novel marine species of genus Reichenbachiella exhibiting antioxidant and polysaccharide degradation activities.</title>
        <authorList>
            <person name="Muhammad N."/>
            <person name="Lee Y.-J."/>
            <person name="Ko J."/>
            <person name="Kim S.-G."/>
        </authorList>
    </citation>
    <scope>NUCLEOTIDE SEQUENCE</scope>
    <source>
        <strain evidence="2">Wsw4-B4</strain>
    </source>
</reference>
<dbReference type="Pfam" id="PF13302">
    <property type="entry name" value="Acetyltransf_3"/>
    <property type="match status" value="1"/>
</dbReference>
<dbReference type="RefSeq" id="WP_263049923.1">
    <property type="nucleotide sequence ID" value="NZ_CP106735.1"/>
</dbReference>
<feature type="domain" description="N-acetyltransferase" evidence="1">
    <location>
        <begin position="20"/>
        <end position="169"/>
    </location>
</feature>
<protein>
    <submittedName>
        <fullName evidence="2">GNAT family N-acetyltransferase</fullName>
    </submittedName>
</protein>
<evidence type="ECO:0000313" key="3">
    <source>
        <dbReference type="Proteomes" id="UP001062165"/>
    </source>
</evidence>
<evidence type="ECO:0000313" key="2">
    <source>
        <dbReference type="EMBL" id="UXX78177.1"/>
    </source>
</evidence>
<dbReference type="EMBL" id="CP106735">
    <property type="protein sequence ID" value="UXX78177.1"/>
    <property type="molecule type" value="Genomic_DNA"/>
</dbReference>
<dbReference type="Gene3D" id="3.40.630.30">
    <property type="match status" value="1"/>
</dbReference>
<evidence type="ECO:0000259" key="1">
    <source>
        <dbReference type="PROSITE" id="PS51186"/>
    </source>
</evidence>
<dbReference type="PROSITE" id="PS51186">
    <property type="entry name" value="GNAT"/>
    <property type="match status" value="1"/>
</dbReference>
<sequence length="169" mass="19111">MDSTPIITTERTNLHSPDTITLAQVRHLDSDPEILKYITGGKTRTKPESEHWLQTRLAEYHKNGFGLMPAYLKSDNSFIGWGGLKKLDNTDHIELGYRLDKPYWGKGLATEVAKGIVDYAKAHLAIDKLVAVTDLDNKASQQVLTKIGFSYLSEAFYYQTHVAYFEMSL</sequence>
<keyword evidence="3" id="KW-1185">Reference proteome</keyword>
<gene>
    <name evidence="2" type="ORF">N7E81_12485</name>
</gene>
<dbReference type="InterPro" id="IPR016181">
    <property type="entry name" value="Acyl_CoA_acyltransferase"/>
</dbReference>
<organism evidence="2 3">
    <name type="scientific">Reichenbachiella carrageenanivorans</name>
    <dbReference type="NCBI Taxonomy" id="2979869"/>
    <lineage>
        <taxon>Bacteria</taxon>
        <taxon>Pseudomonadati</taxon>
        <taxon>Bacteroidota</taxon>
        <taxon>Cytophagia</taxon>
        <taxon>Cytophagales</taxon>
        <taxon>Reichenbachiellaceae</taxon>
        <taxon>Reichenbachiella</taxon>
    </lineage>
</organism>
<dbReference type="SUPFAM" id="SSF55729">
    <property type="entry name" value="Acyl-CoA N-acyltransferases (Nat)"/>
    <property type="match status" value="1"/>
</dbReference>